<dbReference type="InterPro" id="IPR001638">
    <property type="entry name" value="Solute-binding_3/MltF_N"/>
</dbReference>
<evidence type="ECO:0000313" key="13">
    <source>
        <dbReference type="Proteomes" id="UP000037069"/>
    </source>
</evidence>
<feature type="domain" description="Solute-binding protein family 3/N-terminal" evidence="11">
    <location>
        <begin position="513"/>
        <end position="818"/>
    </location>
</feature>
<evidence type="ECO:0000256" key="1">
    <source>
        <dbReference type="ARBA" id="ARBA00004651"/>
    </source>
</evidence>
<feature type="transmembrane region" description="Helical" evidence="9">
    <location>
        <begin position="604"/>
        <end position="623"/>
    </location>
</feature>
<evidence type="ECO:0000256" key="9">
    <source>
        <dbReference type="SAM" id="Phobius"/>
    </source>
</evidence>
<keyword evidence="13" id="KW-1185">Reference proteome</keyword>
<dbReference type="EMBL" id="JRES01000409">
    <property type="protein sequence ID" value="KNC31560.1"/>
    <property type="molecule type" value="Genomic_DNA"/>
</dbReference>
<gene>
    <name evidence="12" type="ORF">FF38_12752</name>
</gene>
<evidence type="ECO:0000256" key="3">
    <source>
        <dbReference type="ARBA" id="ARBA00022692"/>
    </source>
</evidence>
<evidence type="ECO:0000256" key="2">
    <source>
        <dbReference type="ARBA" id="ARBA00022475"/>
    </source>
</evidence>
<proteinExistence type="predicted"/>
<dbReference type="AlphaFoldDB" id="A0A0L0CH38"/>
<dbReference type="InterPro" id="IPR052192">
    <property type="entry name" value="Insect_Ionotropic_Sensory_Rcpt"/>
</dbReference>
<organism evidence="12 13">
    <name type="scientific">Lucilia cuprina</name>
    <name type="common">Green bottle fly</name>
    <name type="synonym">Australian sheep blowfly</name>
    <dbReference type="NCBI Taxonomy" id="7375"/>
    <lineage>
        <taxon>Eukaryota</taxon>
        <taxon>Metazoa</taxon>
        <taxon>Ecdysozoa</taxon>
        <taxon>Arthropoda</taxon>
        <taxon>Hexapoda</taxon>
        <taxon>Insecta</taxon>
        <taxon>Pterygota</taxon>
        <taxon>Neoptera</taxon>
        <taxon>Endopterygota</taxon>
        <taxon>Diptera</taxon>
        <taxon>Brachycera</taxon>
        <taxon>Muscomorpha</taxon>
        <taxon>Oestroidea</taxon>
        <taxon>Calliphoridae</taxon>
        <taxon>Luciliinae</taxon>
        <taxon>Lucilia</taxon>
    </lineage>
</organism>
<dbReference type="SUPFAM" id="SSF53850">
    <property type="entry name" value="Periplasmic binding protein-like II"/>
    <property type="match status" value="1"/>
</dbReference>
<name>A0A0L0CH38_LUCCU</name>
<dbReference type="Pfam" id="PF00497">
    <property type="entry name" value="SBP_bac_3"/>
    <property type="match status" value="1"/>
</dbReference>
<evidence type="ECO:0000256" key="5">
    <source>
        <dbReference type="ARBA" id="ARBA00023136"/>
    </source>
</evidence>
<evidence type="ECO:0000256" key="8">
    <source>
        <dbReference type="SAM" id="MobiDB-lite"/>
    </source>
</evidence>
<keyword evidence="5 9" id="KW-0472">Membrane</keyword>
<evidence type="ECO:0000256" key="10">
    <source>
        <dbReference type="SAM" id="SignalP"/>
    </source>
</evidence>
<keyword evidence="7" id="KW-0325">Glycoprotein</keyword>
<feature type="region of interest" description="Disordered" evidence="8">
    <location>
        <begin position="219"/>
        <end position="343"/>
    </location>
</feature>
<evidence type="ECO:0000256" key="6">
    <source>
        <dbReference type="ARBA" id="ARBA00023170"/>
    </source>
</evidence>
<feature type="compositionally biased region" description="Acidic residues" evidence="8">
    <location>
        <begin position="219"/>
        <end position="252"/>
    </location>
</feature>
<sequence>MTHLWLLLFLNSWLQSKAQGFGINLIKVPDDDRAQIVCTVALLGKYFHSGEALSGSVLHMSITSANAHVQESLLYALHTNPNYPWTIVVKDTHRDSDMEVKVQHILHEKPQCYFFVIENMEDEDMDEVFESWKSNLNWNPLAQFVVYFSSVEETEEEMTDIMIEILLNFMNKKIYNVNIIGQSEESSFYFGKTVFPYHPDNNCGNRVISIETLDICDYQESEKEENEEEEGEEEENNDEMEEEDNDETEKELEDGKDINEDGKNNTDNQDSSKSNESNVQEGGENVSGEEQTEKDSDNRNPSRSNEDKGQEDGEKEQEEKKNEKDDTIPQSSISNEEENEEVKQYKENYKTSFNTFTYNKVNEKNSIKNTNMQSSNTSPSTAPNDVEYIDNIDFAEDYKTLAYKSNATQHASEYPKIYIEELYRALFLDKFPKDLSGCPLVAAYRPWEPYIFNEALDNSLYSTSTGNNHTSYNSTYDGDEDIDANDDDNDDYITYNEQQDIDAETPGSSSEIRLNGIEYKMIQTIAERLHISIEMQVENTNLYHLFQQLIDGDIEMVVGGIDEDPSISQFVSSTIPYHQDDLTWCVSRAHHTTNLFNFMATFQIGAWILTLIFILTASLSILMSQQYLRLHLGFLKSYFSINVYVMGIILSQAINLRPIPTSLKLCFGATFFMGLMFSNIYQSFLVSTLTTPKSSYQISHLNEIYQNRMHIMGSVDNVRHLNKEGEIYRYVREHFQMCYNIEECLQRAAKDTKLAVAVSRQHSFYNPRIPRDNLYCFDRNENIYVYLVTMLMPKKFHLLHKINPVIQHIIESGHMQKWARDLDMRRKISEEIQRAREEPFKSLTLSQVAGSFVFNGLLLLFATWMFVMEHAVYWLVVRRRTRLKLAKYMHRKLV</sequence>
<keyword evidence="10" id="KW-0732">Signal</keyword>
<keyword evidence="6" id="KW-0675">Receptor</keyword>
<dbReference type="PANTHER" id="PTHR42643">
    <property type="entry name" value="IONOTROPIC RECEPTOR 20A-RELATED"/>
    <property type="match status" value="1"/>
</dbReference>
<feature type="compositionally biased region" description="Acidic residues" evidence="8">
    <location>
        <begin position="477"/>
        <end position="490"/>
    </location>
</feature>
<evidence type="ECO:0000313" key="12">
    <source>
        <dbReference type="EMBL" id="KNC31560.1"/>
    </source>
</evidence>
<keyword evidence="2" id="KW-1003">Cell membrane</keyword>
<evidence type="ECO:0000256" key="7">
    <source>
        <dbReference type="ARBA" id="ARBA00023180"/>
    </source>
</evidence>
<keyword evidence="4 9" id="KW-1133">Transmembrane helix</keyword>
<feature type="chain" id="PRO_5005536513" description="Solute-binding protein family 3/N-terminal domain-containing protein" evidence="10">
    <location>
        <begin position="19"/>
        <end position="894"/>
    </location>
</feature>
<comment type="caution">
    <text evidence="12">The sequence shown here is derived from an EMBL/GenBank/DDBJ whole genome shotgun (WGS) entry which is preliminary data.</text>
</comment>
<feature type="compositionally biased region" description="Polar residues" evidence="8">
    <location>
        <begin position="265"/>
        <end position="280"/>
    </location>
</feature>
<feature type="region of interest" description="Disordered" evidence="8">
    <location>
        <begin position="471"/>
        <end position="490"/>
    </location>
</feature>
<dbReference type="GO" id="GO:0005886">
    <property type="term" value="C:plasma membrane"/>
    <property type="evidence" value="ECO:0007669"/>
    <property type="project" value="UniProtKB-SubCell"/>
</dbReference>
<dbReference type="OMA" id="GHMQKWA"/>
<evidence type="ECO:0000256" key="4">
    <source>
        <dbReference type="ARBA" id="ARBA00022989"/>
    </source>
</evidence>
<reference evidence="12 13" key="1">
    <citation type="journal article" date="2015" name="Nat. Commun.">
        <title>Lucilia cuprina genome unlocks parasitic fly biology to underpin future interventions.</title>
        <authorList>
            <person name="Anstead C.A."/>
            <person name="Korhonen P.K."/>
            <person name="Young N.D."/>
            <person name="Hall R.S."/>
            <person name="Jex A.R."/>
            <person name="Murali S.C."/>
            <person name="Hughes D.S."/>
            <person name="Lee S.F."/>
            <person name="Perry T."/>
            <person name="Stroehlein A.J."/>
            <person name="Ansell B.R."/>
            <person name="Breugelmans B."/>
            <person name="Hofmann A."/>
            <person name="Qu J."/>
            <person name="Dugan S."/>
            <person name="Lee S.L."/>
            <person name="Chao H."/>
            <person name="Dinh H."/>
            <person name="Han Y."/>
            <person name="Doddapaneni H.V."/>
            <person name="Worley K.C."/>
            <person name="Muzny D.M."/>
            <person name="Ioannidis P."/>
            <person name="Waterhouse R.M."/>
            <person name="Zdobnov E.M."/>
            <person name="James P.J."/>
            <person name="Bagnall N.H."/>
            <person name="Kotze A.C."/>
            <person name="Gibbs R.A."/>
            <person name="Richards S."/>
            <person name="Batterham P."/>
            <person name="Gasser R.B."/>
        </authorList>
    </citation>
    <scope>NUCLEOTIDE SEQUENCE [LARGE SCALE GENOMIC DNA]</scope>
    <source>
        <strain evidence="12 13">LS</strain>
        <tissue evidence="12">Full body</tissue>
    </source>
</reference>
<protein>
    <recommendedName>
        <fullName evidence="11">Solute-binding protein family 3/N-terminal domain-containing protein</fullName>
    </recommendedName>
</protein>
<comment type="subcellular location">
    <subcellularLocation>
        <location evidence="1">Cell membrane</location>
        <topology evidence="1">Multi-pass membrane protein</topology>
    </subcellularLocation>
</comment>
<feature type="compositionally biased region" description="Basic and acidic residues" evidence="8">
    <location>
        <begin position="253"/>
        <end position="264"/>
    </location>
</feature>
<feature type="transmembrane region" description="Helical" evidence="9">
    <location>
        <begin position="635"/>
        <end position="654"/>
    </location>
</feature>
<dbReference type="OrthoDB" id="6614738at2759"/>
<dbReference type="PANTHER" id="PTHR42643:SF30">
    <property type="entry name" value="IONOTROPIC RECEPTOR 40A-RELATED"/>
    <property type="match status" value="1"/>
</dbReference>
<dbReference type="Gene3D" id="1.10.287.70">
    <property type="match status" value="1"/>
</dbReference>
<dbReference type="STRING" id="7375.A0A0L0CH38"/>
<keyword evidence="3 9" id="KW-0812">Transmembrane</keyword>
<feature type="compositionally biased region" description="Basic and acidic residues" evidence="8">
    <location>
        <begin position="291"/>
        <end position="327"/>
    </location>
</feature>
<evidence type="ECO:0000259" key="11">
    <source>
        <dbReference type="Pfam" id="PF00497"/>
    </source>
</evidence>
<accession>A0A0L0CH38</accession>
<dbReference type="Proteomes" id="UP000037069">
    <property type="component" value="Unassembled WGS sequence"/>
</dbReference>
<feature type="signal peptide" evidence="10">
    <location>
        <begin position="1"/>
        <end position="18"/>
    </location>
</feature>
<dbReference type="Gene3D" id="3.40.190.10">
    <property type="entry name" value="Periplasmic binding protein-like II"/>
    <property type="match status" value="1"/>
</dbReference>
<feature type="transmembrane region" description="Helical" evidence="9">
    <location>
        <begin position="852"/>
        <end position="877"/>
    </location>
</feature>